<dbReference type="Proteomes" id="UP001497457">
    <property type="component" value="Chromosome 8b"/>
</dbReference>
<dbReference type="EMBL" id="OZ075118">
    <property type="protein sequence ID" value="CAL5087305.1"/>
    <property type="molecule type" value="Genomic_DNA"/>
</dbReference>
<sequence>MAPPPPPPYASPDWSPSYSPSESPMSPDSLALPPSPLSSLSSPEVWWRQPNLPSPISTLDAPITPSPAYSYPPPTPLSSSSWPPYSPVTPPIYYPTSSTHDAAGLISPGFHPCCSLPSCNCPLPSTSPNYSPEEFNHGEGDHHAYPALPYYNPTSQIYGNSSMAAYSSTAPGSGYCTAGSSSWNRTSPAWWEPPVLQLPPTPVLSPWSDAYSPVTPRYSPVEPVGLSDDHRQGTSLAHGVATAPAAVYFCYCCLMPVEECFCNEDASLAHGGDTSAPEYCYCCSTPVEHCCCMAGDDAPTLPPLPPPA</sequence>
<accession>A0ABC9G3F9</accession>
<evidence type="ECO:0000256" key="1">
    <source>
        <dbReference type="SAM" id="MobiDB-lite"/>
    </source>
</evidence>
<feature type="compositionally biased region" description="Low complexity" evidence="1">
    <location>
        <begin position="11"/>
        <end position="43"/>
    </location>
</feature>
<gene>
    <name evidence="2" type="ORF">URODEC1_LOCUS112119</name>
</gene>
<feature type="compositionally biased region" description="Pro residues" evidence="1">
    <location>
        <begin position="1"/>
        <end position="10"/>
    </location>
</feature>
<protein>
    <submittedName>
        <fullName evidence="2">Uncharacterized protein</fullName>
    </submittedName>
</protein>
<proteinExistence type="predicted"/>
<name>A0ABC9G3F9_9POAL</name>
<evidence type="ECO:0000313" key="3">
    <source>
        <dbReference type="Proteomes" id="UP001497457"/>
    </source>
</evidence>
<keyword evidence="3" id="KW-1185">Reference proteome</keyword>
<evidence type="ECO:0000313" key="2">
    <source>
        <dbReference type="EMBL" id="CAL5087305.1"/>
    </source>
</evidence>
<organism evidence="2 3">
    <name type="scientific">Urochloa decumbens</name>
    <dbReference type="NCBI Taxonomy" id="240449"/>
    <lineage>
        <taxon>Eukaryota</taxon>
        <taxon>Viridiplantae</taxon>
        <taxon>Streptophyta</taxon>
        <taxon>Embryophyta</taxon>
        <taxon>Tracheophyta</taxon>
        <taxon>Spermatophyta</taxon>
        <taxon>Magnoliopsida</taxon>
        <taxon>Liliopsida</taxon>
        <taxon>Poales</taxon>
        <taxon>Poaceae</taxon>
        <taxon>PACMAD clade</taxon>
        <taxon>Panicoideae</taxon>
        <taxon>Panicodae</taxon>
        <taxon>Paniceae</taxon>
        <taxon>Melinidinae</taxon>
        <taxon>Urochloa</taxon>
    </lineage>
</organism>
<feature type="region of interest" description="Disordered" evidence="1">
    <location>
        <begin position="1"/>
        <end position="43"/>
    </location>
</feature>
<dbReference type="AlphaFoldDB" id="A0ABC9G3F9"/>
<reference evidence="2" key="1">
    <citation type="submission" date="2024-10" db="EMBL/GenBank/DDBJ databases">
        <authorList>
            <person name="Ryan C."/>
        </authorList>
    </citation>
    <scope>NUCLEOTIDE SEQUENCE [LARGE SCALE GENOMIC DNA]</scope>
</reference>